<dbReference type="SMART" id="SM00164">
    <property type="entry name" value="TBC"/>
    <property type="match status" value="1"/>
</dbReference>
<dbReference type="PROSITE" id="PS50086">
    <property type="entry name" value="TBC_RABGAP"/>
    <property type="match status" value="1"/>
</dbReference>
<comment type="caution">
    <text evidence="3">The sequence shown here is derived from an EMBL/GenBank/DDBJ whole genome shotgun (WGS) entry which is preliminary data.</text>
</comment>
<dbReference type="FunFam" id="1.10.8.270:FF:000025">
    <property type="entry name" value="TBC1 domain family member 15-like"/>
    <property type="match status" value="1"/>
</dbReference>
<reference evidence="4" key="1">
    <citation type="journal article" date="2016" name="Nature">
        <title>The genome of the seagrass Zostera marina reveals angiosperm adaptation to the sea.</title>
        <authorList>
            <person name="Olsen J.L."/>
            <person name="Rouze P."/>
            <person name="Verhelst B."/>
            <person name="Lin Y.-C."/>
            <person name="Bayer T."/>
            <person name="Collen J."/>
            <person name="Dattolo E."/>
            <person name="De Paoli E."/>
            <person name="Dittami S."/>
            <person name="Maumus F."/>
            <person name="Michel G."/>
            <person name="Kersting A."/>
            <person name="Lauritano C."/>
            <person name="Lohaus R."/>
            <person name="Toepel M."/>
            <person name="Tonon T."/>
            <person name="Vanneste K."/>
            <person name="Amirebrahimi M."/>
            <person name="Brakel J."/>
            <person name="Bostroem C."/>
            <person name="Chovatia M."/>
            <person name="Grimwood J."/>
            <person name="Jenkins J.W."/>
            <person name="Jueterbock A."/>
            <person name="Mraz A."/>
            <person name="Stam W.T."/>
            <person name="Tice H."/>
            <person name="Bornberg-Bauer E."/>
            <person name="Green P.J."/>
            <person name="Pearson G.A."/>
            <person name="Procaccini G."/>
            <person name="Duarte C.M."/>
            <person name="Schmutz J."/>
            <person name="Reusch T.B.H."/>
            <person name="Van de Peer Y."/>
        </authorList>
    </citation>
    <scope>NUCLEOTIDE SEQUENCE [LARGE SCALE GENOMIC DNA]</scope>
    <source>
        <strain evidence="4">cv. Finnish</strain>
    </source>
</reference>
<dbReference type="EMBL" id="LFYR01001913">
    <property type="protein sequence ID" value="KMZ58594.1"/>
    <property type="molecule type" value="Genomic_DNA"/>
</dbReference>
<proteinExistence type="predicted"/>
<dbReference type="Gene3D" id="1.10.472.80">
    <property type="entry name" value="Ypt/Rab-GAP domain of gyp1p, domain 3"/>
    <property type="match status" value="1"/>
</dbReference>
<name>A0A0K9NP90_ZOSMR</name>
<evidence type="ECO:0000256" key="1">
    <source>
        <dbReference type="SAM" id="MobiDB-lite"/>
    </source>
</evidence>
<dbReference type="PANTHER" id="PTHR22957:SF597">
    <property type="entry name" value="RAB-GAP TBC DOMAIN-CONTAINING PROTEIN"/>
    <property type="match status" value="1"/>
</dbReference>
<dbReference type="OrthoDB" id="10264062at2759"/>
<sequence>MKEEKFNGPLSAAVTTYRPPSTSHDTKSTDNNPPSTHFFQIYNFLPTPPLPSPVVLLLFLSASPLFVVARSVILFRSSYSGNCKSLSLPVWLEHARTIQDQKVVLGLRMWRETRNAAGSSSGDFFYRVKPECVEDVPKTSFKIKMGKTLSSRKWNSSFTSEGYLDIGKTLRRIQRAGIHPSIRGEVWEFLLSCYDPCSTFEERIQLRFRRRKEYDRLKDECRSIYSLVGSGRVITAPIINEDGKPIQDPLVLFEAGLNPLQSSQSNNDTQNLVPLDKKVIQWKLTLHQIGLDVVRTDRTLSFYEKKGNLAKLWDVLAVYAWLDKDIGYSQGMSDLCSPMIILIEEEADAFWCFERLMRRLRGNFRCIERSLGVENQLQSLAAVTQIIDPKLHEHLETLGGGDYLFAFRMLMVLFRREFSFGDSLYLWEMMWALEYDPDAFSVYEESASRGKSKSMRQFGKFERNKLKNKSKRNPQDPLPISIFLVASVLEEKSSKLLTEAKGLDDVIRILNDLNGNLDAKKACSNAMKLHKKYLKKAKNTAINRTS</sequence>
<dbReference type="Pfam" id="PF00566">
    <property type="entry name" value="RabGAP-TBC"/>
    <property type="match status" value="1"/>
</dbReference>
<organism evidence="3 4">
    <name type="scientific">Zostera marina</name>
    <name type="common">Eelgrass</name>
    <dbReference type="NCBI Taxonomy" id="29655"/>
    <lineage>
        <taxon>Eukaryota</taxon>
        <taxon>Viridiplantae</taxon>
        <taxon>Streptophyta</taxon>
        <taxon>Embryophyta</taxon>
        <taxon>Tracheophyta</taxon>
        <taxon>Spermatophyta</taxon>
        <taxon>Magnoliopsida</taxon>
        <taxon>Liliopsida</taxon>
        <taxon>Zosteraceae</taxon>
        <taxon>Zostera</taxon>
    </lineage>
</organism>
<feature type="domain" description="Rab-GAP TBC" evidence="2">
    <location>
        <begin position="177"/>
        <end position="434"/>
    </location>
</feature>
<dbReference type="AlphaFoldDB" id="A0A0K9NP90"/>
<protein>
    <submittedName>
        <fullName evidence="3">TBC1 domain family member</fullName>
    </submittedName>
</protein>
<dbReference type="InterPro" id="IPR035969">
    <property type="entry name" value="Rab-GAP_TBC_sf"/>
</dbReference>
<evidence type="ECO:0000259" key="2">
    <source>
        <dbReference type="PROSITE" id="PS50086"/>
    </source>
</evidence>
<dbReference type="Gene3D" id="1.10.8.270">
    <property type="entry name" value="putative rabgap domain of human tbc1 domain family member 14 like domains"/>
    <property type="match status" value="1"/>
</dbReference>
<feature type="compositionally biased region" description="Polar residues" evidence="1">
    <location>
        <begin position="18"/>
        <end position="32"/>
    </location>
</feature>
<dbReference type="SUPFAM" id="SSF47923">
    <property type="entry name" value="Ypt/Rab-GAP domain of gyp1p"/>
    <property type="match status" value="2"/>
</dbReference>
<evidence type="ECO:0000313" key="4">
    <source>
        <dbReference type="Proteomes" id="UP000036987"/>
    </source>
</evidence>
<keyword evidence="4" id="KW-1185">Reference proteome</keyword>
<feature type="region of interest" description="Disordered" evidence="1">
    <location>
        <begin position="1"/>
        <end position="32"/>
    </location>
</feature>
<dbReference type="GO" id="GO:0005096">
    <property type="term" value="F:GTPase activator activity"/>
    <property type="evidence" value="ECO:0000318"/>
    <property type="project" value="GO_Central"/>
</dbReference>
<gene>
    <name evidence="3" type="ORF">ZOSMA_75G00270</name>
</gene>
<accession>A0A0K9NP90</accession>
<evidence type="ECO:0000313" key="3">
    <source>
        <dbReference type="EMBL" id="KMZ58594.1"/>
    </source>
</evidence>
<dbReference type="Proteomes" id="UP000036987">
    <property type="component" value="Unassembled WGS sequence"/>
</dbReference>
<dbReference type="InterPro" id="IPR000195">
    <property type="entry name" value="Rab-GAP-TBC_dom"/>
</dbReference>
<dbReference type="PANTHER" id="PTHR22957">
    <property type="entry name" value="TBC1 DOMAIN FAMILY MEMBER GTPASE-ACTIVATING PROTEIN"/>
    <property type="match status" value="1"/>
</dbReference>
<dbReference type="OMA" id="TYEHIDA"/>
<dbReference type="STRING" id="29655.A0A0K9NP90"/>